<comment type="caution">
    <text evidence="2">The sequence shown here is derived from an EMBL/GenBank/DDBJ whole genome shotgun (WGS) entry which is preliminary data.</text>
</comment>
<reference evidence="2 3" key="1">
    <citation type="submission" date="2014-05" db="EMBL/GenBank/DDBJ databases">
        <authorList>
            <person name="Rizzardi K."/>
            <person name="Winiecka-Krusnell J."/>
            <person name="Ramliden M."/>
            <person name="Alm E."/>
            <person name="Andersson S."/>
            <person name="Byfors S."/>
        </authorList>
    </citation>
    <scope>NUCLEOTIDE SEQUENCE [LARGE SCALE GENOMIC DNA]</scope>
    <source>
        <strain evidence="2 3">LEGN</strain>
    </source>
</reference>
<gene>
    <name evidence="2" type="ORF">EP47_11820</name>
</gene>
<dbReference type="OrthoDB" id="2313614at2"/>
<evidence type="ECO:0000313" key="2">
    <source>
        <dbReference type="EMBL" id="KGP64445.1"/>
    </source>
</evidence>
<dbReference type="InterPro" id="IPR012902">
    <property type="entry name" value="N_methyl_site"/>
</dbReference>
<keyword evidence="1" id="KW-0472">Membrane</keyword>
<dbReference type="Pfam" id="PF07963">
    <property type="entry name" value="N_methyl"/>
    <property type="match status" value="1"/>
</dbReference>
<evidence type="ECO:0000313" key="3">
    <source>
        <dbReference type="Proteomes" id="UP000054422"/>
    </source>
</evidence>
<feature type="transmembrane region" description="Helical" evidence="1">
    <location>
        <begin position="6"/>
        <end position="25"/>
    </location>
</feature>
<dbReference type="STRING" id="1498499.EP47_11820"/>
<keyword evidence="3" id="KW-1185">Reference proteome</keyword>
<dbReference type="Proteomes" id="UP000054422">
    <property type="component" value="Unassembled WGS sequence"/>
</dbReference>
<dbReference type="NCBIfam" id="TIGR02532">
    <property type="entry name" value="IV_pilin_GFxxxE"/>
    <property type="match status" value="1"/>
</dbReference>
<name>A0A0A2STM1_9GAMM</name>
<proteinExistence type="predicted"/>
<accession>A0A0A2STM1</accession>
<dbReference type="EMBL" id="JNCF01000001">
    <property type="protein sequence ID" value="KGP64445.1"/>
    <property type="molecule type" value="Genomic_DNA"/>
</dbReference>
<dbReference type="SUPFAM" id="SSF54523">
    <property type="entry name" value="Pili subunits"/>
    <property type="match status" value="1"/>
</dbReference>
<sequence length="155" mass="17572">MKSKGFTLIEIVVTLAILSGLLFIGTKSLFSITQKNERQVLIDNIKTAIQYSKIQAISLGAPLHLTPLNSNENWSNGMALLKLNEASKKMELIYQWQWNSKHWNIDWHGVDSTNKITLSNNLAHAISNGKFILDNRLTHEKVTITLNRFGRVKTN</sequence>
<dbReference type="RefSeq" id="WP_035886320.1">
    <property type="nucleotide sequence ID" value="NZ_JNCF01000001.1"/>
</dbReference>
<organism evidence="2 3">
    <name type="scientific">Legionella norrlandica</name>
    <dbReference type="NCBI Taxonomy" id="1498499"/>
    <lineage>
        <taxon>Bacteria</taxon>
        <taxon>Pseudomonadati</taxon>
        <taxon>Pseudomonadota</taxon>
        <taxon>Gammaproteobacteria</taxon>
        <taxon>Legionellales</taxon>
        <taxon>Legionellaceae</taxon>
        <taxon>Legionella</taxon>
    </lineage>
</organism>
<dbReference type="InterPro" id="IPR045584">
    <property type="entry name" value="Pilin-like"/>
</dbReference>
<protein>
    <submittedName>
        <fullName evidence="2">Pilus assembly protein</fullName>
    </submittedName>
</protein>
<keyword evidence="1" id="KW-0812">Transmembrane</keyword>
<evidence type="ECO:0000256" key="1">
    <source>
        <dbReference type="SAM" id="Phobius"/>
    </source>
</evidence>
<keyword evidence="1" id="KW-1133">Transmembrane helix</keyword>
<dbReference type="AlphaFoldDB" id="A0A0A2STM1"/>
<dbReference type="Gene3D" id="3.55.40.10">
    <property type="entry name" value="minor pseudopilin epsh domain"/>
    <property type="match status" value="1"/>
</dbReference>